<feature type="transmembrane region" description="Helical" evidence="6">
    <location>
        <begin position="133"/>
        <end position="152"/>
    </location>
</feature>
<evidence type="ECO:0000313" key="9">
    <source>
        <dbReference type="RefSeq" id="XP_022288015.1"/>
    </source>
</evidence>
<dbReference type="Proteomes" id="UP000694844">
    <property type="component" value="Chromosome 6"/>
</dbReference>
<feature type="domain" description="Major facilitator superfamily (MFS) profile" evidence="7">
    <location>
        <begin position="20"/>
        <end position="510"/>
    </location>
</feature>
<dbReference type="GeneID" id="111100424"/>
<protein>
    <submittedName>
        <fullName evidence="9">Organic cation transporter protein-like isoform X2</fullName>
    </submittedName>
</protein>
<dbReference type="RefSeq" id="XP_022288015.1">
    <property type="nucleotide sequence ID" value="XM_022432307.1"/>
</dbReference>
<dbReference type="AlphaFoldDB" id="A0A8B8AA17"/>
<dbReference type="PROSITE" id="PS00216">
    <property type="entry name" value="SUGAR_TRANSPORT_1"/>
    <property type="match status" value="1"/>
</dbReference>
<keyword evidence="4 6" id="KW-0472">Membrane</keyword>
<evidence type="ECO:0000256" key="4">
    <source>
        <dbReference type="ARBA" id="ARBA00023136"/>
    </source>
</evidence>
<proteinExistence type="predicted"/>
<evidence type="ECO:0000313" key="8">
    <source>
        <dbReference type="Proteomes" id="UP000694844"/>
    </source>
</evidence>
<dbReference type="CDD" id="cd17317">
    <property type="entry name" value="MFS_SLC22"/>
    <property type="match status" value="1"/>
</dbReference>
<dbReference type="GO" id="GO:0022857">
    <property type="term" value="F:transmembrane transporter activity"/>
    <property type="evidence" value="ECO:0007669"/>
    <property type="project" value="InterPro"/>
</dbReference>
<dbReference type="Pfam" id="PF00083">
    <property type="entry name" value="Sugar_tr"/>
    <property type="match status" value="1"/>
</dbReference>
<evidence type="ECO:0000256" key="3">
    <source>
        <dbReference type="ARBA" id="ARBA00022989"/>
    </source>
</evidence>
<keyword evidence="8" id="KW-1185">Reference proteome</keyword>
<feature type="transmembrane region" description="Helical" evidence="6">
    <location>
        <begin position="193"/>
        <end position="214"/>
    </location>
</feature>
<feature type="transmembrane region" description="Helical" evidence="6">
    <location>
        <begin position="416"/>
        <end position="440"/>
    </location>
</feature>
<comment type="subcellular location">
    <subcellularLocation>
        <location evidence="1">Membrane</location>
        <topology evidence="1">Multi-pass membrane protein</topology>
    </subcellularLocation>
</comment>
<dbReference type="OrthoDB" id="10021984at2759"/>
<organism evidence="8 9">
    <name type="scientific">Crassostrea virginica</name>
    <name type="common">Eastern oyster</name>
    <dbReference type="NCBI Taxonomy" id="6565"/>
    <lineage>
        <taxon>Eukaryota</taxon>
        <taxon>Metazoa</taxon>
        <taxon>Spiralia</taxon>
        <taxon>Lophotrochozoa</taxon>
        <taxon>Mollusca</taxon>
        <taxon>Bivalvia</taxon>
        <taxon>Autobranchia</taxon>
        <taxon>Pteriomorphia</taxon>
        <taxon>Ostreida</taxon>
        <taxon>Ostreoidea</taxon>
        <taxon>Ostreidae</taxon>
        <taxon>Crassostrea</taxon>
    </lineage>
</organism>
<feature type="transmembrane region" description="Helical" evidence="6">
    <location>
        <begin position="249"/>
        <end position="268"/>
    </location>
</feature>
<feature type="transmembrane region" description="Helical" evidence="6">
    <location>
        <begin position="484"/>
        <end position="503"/>
    </location>
</feature>
<dbReference type="PANTHER" id="PTHR24064">
    <property type="entry name" value="SOLUTE CARRIER FAMILY 22 MEMBER"/>
    <property type="match status" value="1"/>
</dbReference>
<dbReference type="InterPro" id="IPR005829">
    <property type="entry name" value="Sugar_transporter_CS"/>
</dbReference>
<reference evidence="9" key="1">
    <citation type="submission" date="2025-08" db="UniProtKB">
        <authorList>
            <consortium name="RefSeq"/>
        </authorList>
    </citation>
    <scope>IDENTIFICATION</scope>
    <source>
        <tissue evidence="9">Whole sample</tissue>
    </source>
</reference>
<dbReference type="Gene3D" id="1.20.1250.20">
    <property type="entry name" value="MFS general substrate transporter like domains"/>
    <property type="match status" value="1"/>
</dbReference>
<feature type="transmembrane region" description="Helical" evidence="6">
    <location>
        <begin position="164"/>
        <end position="181"/>
    </location>
</feature>
<feature type="transmembrane region" description="Helical" evidence="6">
    <location>
        <begin position="388"/>
        <end position="410"/>
    </location>
</feature>
<feature type="transmembrane region" description="Helical" evidence="6">
    <location>
        <begin position="327"/>
        <end position="347"/>
    </location>
</feature>
<evidence type="ECO:0000256" key="1">
    <source>
        <dbReference type="ARBA" id="ARBA00004141"/>
    </source>
</evidence>
<feature type="region of interest" description="Disordered" evidence="5">
    <location>
        <begin position="535"/>
        <end position="555"/>
    </location>
</feature>
<evidence type="ECO:0000256" key="6">
    <source>
        <dbReference type="SAM" id="Phobius"/>
    </source>
</evidence>
<name>A0A8B8AA17_CRAVI</name>
<keyword evidence="2 6" id="KW-0812">Transmembrane</keyword>
<evidence type="ECO:0000259" key="7">
    <source>
        <dbReference type="PROSITE" id="PS50850"/>
    </source>
</evidence>
<dbReference type="InterPro" id="IPR036259">
    <property type="entry name" value="MFS_trans_sf"/>
</dbReference>
<dbReference type="InterPro" id="IPR005828">
    <property type="entry name" value="MFS_sugar_transport-like"/>
</dbReference>
<feature type="transmembrane region" description="Helical" evidence="6">
    <location>
        <begin position="359"/>
        <end position="381"/>
    </location>
</feature>
<feature type="transmembrane region" description="Helical" evidence="6">
    <location>
        <begin position="221"/>
        <end position="243"/>
    </location>
</feature>
<gene>
    <name evidence="9" type="primary">LOC111100424</name>
</gene>
<dbReference type="SUPFAM" id="SSF103473">
    <property type="entry name" value="MFS general substrate transporter"/>
    <property type="match status" value="1"/>
</dbReference>
<evidence type="ECO:0000256" key="2">
    <source>
        <dbReference type="ARBA" id="ARBA00022692"/>
    </source>
</evidence>
<dbReference type="InterPro" id="IPR020846">
    <property type="entry name" value="MFS_dom"/>
</dbReference>
<dbReference type="GO" id="GO:0016020">
    <property type="term" value="C:membrane"/>
    <property type="evidence" value="ECO:0007669"/>
    <property type="project" value="UniProtKB-SubCell"/>
</dbReference>
<feature type="transmembrane region" description="Helical" evidence="6">
    <location>
        <begin position="452"/>
        <end position="472"/>
    </location>
</feature>
<accession>A0A8B8AA17</accession>
<keyword evidence="3 6" id="KW-1133">Transmembrane helix</keyword>
<dbReference type="PROSITE" id="PS50850">
    <property type="entry name" value="MFS"/>
    <property type="match status" value="1"/>
</dbReference>
<feature type="transmembrane region" description="Helical" evidence="6">
    <location>
        <begin position="20"/>
        <end position="42"/>
    </location>
</feature>
<sequence>MTYDRALRQVGEFGRYQRRIYLLLCLPIFTSAMQVMVTVFILGTPKHRCAISENDTYAIQGPAHQRLVNLSVPPAEAPLTYSQCDLYSYHSDNESDPVHSSFVRKCSRWVYDQTDFLTTFVTETDLVCHKKSYVTHTVMSFMAGFMVGAFAAGVVADSLGRKKGLLLSLVLHIVPNIAVTFTSDLLSFMCLRFLSGASVGGLLAVTFTMIMELVGPSYRMIAGIALELFWACGVIVLALLAYLIRDWRYLNLAVSLPALLFIPYVCIIPESSRWLLTKGREQEAEDILRHAAKVNDKTLPEKLFDYEDSFENDRCVPIWKLCVTPTLLVRSVIIFFNWMVVSMLFFGLSLNVGNLGGDIYINFFLSSLAEVVGYSAPLVALRCLGRKPVYVTSLLLGGAACILTIFPVLYGNSSAQWSVVGLSVIGKVGASTAFATIYLFSAELFPTVVRNSAMGVSSLCARIGGMISPYIAVINEVVGGDLGVAMPLVVFGLFAFVAGLLALSLPETKGRHLPESIKDSIKYTNQTIYVTENGVNEASHPLTPPKEGVSFKDEK</sequence>
<evidence type="ECO:0000256" key="5">
    <source>
        <dbReference type="SAM" id="MobiDB-lite"/>
    </source>
</evidence>